<dbReference type="InterPro" id="IPR049304">
    <property type="entry name" value="Gly_rich_dom"/>
</dbReference>
<accession>A0A1F6ESN0</accession>
<feature type="compositionally biased region" description="Low complexity" evidence="1">
    <location>
        <begin position="145"/>
        <end position="159"/>
    </location>
</feature>
<dbReference type="SUPFAM" id="SSF49842">
    <property type="entry name" value="TNF-like"/>
    <property type="match status" value="1"/>
</dbReference>
<dbReference type="Proteomes" id="UP000176714">
    <property type="component" value="Unassembled WGS sequence"/>
</dbReference>
<feature type="compositionally biased region" description="Gly residues" evidence="1">
    <location>
        <begin position="1556"/>
        <end position="1577"/>
    </location>
</feature>
<dbReference type="Pfam" id="PF21722">
    <property type="entry name" value="Gly_rich_2"/>
    <property type="match status" value="1"/>
</dbReference>
<evidence type="ECO:0000313" key="4">
    <source>
        <dbReference type="Proteomes" id="UP000176714"/>
    </source>
</evidence>
<feature type="non-terminal residue" evidence="3">
    <location>
        <position position="1605"/>
    </location>
</feature>
<feature type="compositionally biased region" description="Gly residues" evidence="1">
    <location>
        <begin position="1409"/>
        <end position="1419"/>
    </location>
</feature>
<feature type="region of interest" description="Disordered" evidence="1">
    <location>
        <begin position="136"/>
        <end position="188"/>
    </location>
</feature>
<feature type="compositionally biased region" description="Gly residues" evidence="1">
    <location>
        <begin position="1378"/>
        <end position="1392"/>
    </location>
</feature>
<evidence type="ECO:0000256" key="1">
    <source>
        <dbReference type="SAM" id="MobiDB-lite"/>
    </source>
</evidence>
<feature type="compositionally biased region" description="Gly residues" evidence="1">
    <location>
        <begin position="160"/>
        <end position="185"/>
    </location>
</feature>
<feature type="region of interest" description="Disordered" evidence="1">
    <location>
        <begin position="1314"/>
        <end position="1419"/>
    </location>
</feature>
<feature type="domain" description="Glycine-rich" evidence="2">
    <location>
        <begin position="37"/>
        <end position="227"/>
    </location>
</feature>
<protein>
    <recommendedName>
        <fullName evidence="2">Glycine-rich domain-containing protein</fullName>
    </recommendedName>
</protein>
<organism evidence="3 4">
    <name type="scientific">Candidatus Kaiserbacteria bacterium RIFCSPLOWO2_01_FULL_55_19</name>
    <dbReference type="NCBI Taxonomy" id="1798516"/>
    <lineage>
        <taxon>Bacteria</taxon>
        <taxon>Candidatus Kaiseribacteriota</taxon>
    </lineage>
</organism>
<proteinExistence type="predicted"/>
<feature type="region of interest" description="Disordered" evidence="1">
    <location>
        <begin position="1556"/>
        <end position="1605"/>
    </location>
</feature>
<evidence type="ECO:0000259" key="2">
    <source>
        <dbReference type="Pfam" id="PF21722"/>
    </source>
</evidence>
<feature type="non-terminal residue" evidence="3">
    <location>
        <position position="1"/>
    </location>
</feature>
<name>A0A1F6ESN0_9BACT</name>
<dbReference type="EMBL" id="MFMD01000003">
    <property type="protein sequence ID" value="OGG76609.1"/>
    <property type="molecule type" value="Genomic_DNA"/>
</dbReference>
<feature type="compositionally biased region" description="Low complexity" evidence="1">
    <location>
        <begin position="1393"/>
        <end position="1408"/>
    </location>
</feature>
<evidence type="ECO:0000313" key="3">
    <source>
        <dbReference type="EMBL" id="OGG76609.1"/>
    </source>
</evidence>
<feature type="compositionally biased region" description="Gly residues" evidence="1">
    <location>
        <begin position="1584"/>
        <end position="1605"/>
    </location>
</feature>
<dbReference type="InterPro" id="IPR008983">
    <property type="entry name" value="Tumour_necrosis_fac-like_dom"/>
</dbReference>
<sequence length="1605" mass="152158">NGIQLTGGCFKDAAGNCLTYAPASVTLTQVVTASTAQSNTSFTAPTNTAYIVVEVWGAGGGGRNGSTNNVTGGGGGAGGYSQKIITSPSGTYFYTVGAGGAADGNGNSSCFGTNSTACTSPTLSATGGFTGGDIPIGGAGGSGSSGDINITGDSGDDGTAAGGWQPGGTGGTAPRGGGGGLGGNAATGASNGSAGQSFGGGGGGGNAVSSAAGNGGAGGAGGVTIYVYTTSQLTSSGAGVTLTRVISQTSGTNVTYTPPSNISYIEVELAGGGGAGAGSGTSAGAGGEGGSTCFGTNTTACTTPILNASAGTGGGPGNGAGGGAGGGSGGDVNVAGAAGGRNLGIGNLFGGDGADSFFGGAGPGGYGNGGSVGAGDSATAPGAGGGGAGAGTTGGSGGGGGSGGYSRKVITAPSGTYYYSVGTAGSAGTAGTGGAAGGAGATGIVIIKEYTTGAATAGSVGSGTQGQLAFYNAAGSNLTATSSIFLTQSGNFGIGTTSPYSKLTVWGDSASTGNAFQVVNSASTTLLSIPNLSTGTSTFSTALQALALNITSTSATSTFANGIQLASGCFRLPSGECAGTGSGSGSGFSAVNIVQTVDNTARSTTATTYTNTGIAATITPTLSSSKVLIQVDSCGSVTSTSSGYFTIARGSTDLSGSAGYFNRVYDDVGGGAMRNHFSFSYLDSPNTTGAVTYNMQYKSDGNVGGDIVTVNRRIQDTALQCQTTLTLTEMPTATTATSTVGTGMPTATTATSTVGTGTAGQFAFYNTTGTNLTATSSIFLTQSGNVGIGTSTPYSKLTVWGSGTGSNILANFMNSASTSLMTILENGNVGIGTTSPSQALSVTGKVYTTGGIQFADGSLQTAAAAAANVGTAGQIGFYAVGGSTISGTSTLFIAPNQNVGIGTTTPYSKLSVYGDTFIEGANRYINFGTTTGTNGYGFRDNNGTLEFKNYGGSGTWQGVTTATTGPTFLVHKNGTNQTVTAGIPTLLTWNTAVFDTNNNFGNNKFTPTVPGKYIITINVYCGGGSQCSAYVYKNSVIYAQNYVPGTNANIVTVTSIVDMNGSTDYVEAYGYNGTGTTIEGATHGTYFTGALIAPVNATAGGWQNDGTQSFLADSTDKVGIGTTSPAAKLSVWGASQASGVRAVEVSDSASTTLFYIDNAGLTWLKSLLATASSTIGAGTQATGLTISGGATTTQALVVQGTSASSTFAGNVEVAGALKVGTGSIYLNGSATSTLTAGLQTSALNIISTTASSTFANGIQLTGGCFKDAAGNCLTYAPASVTLTATKVYTSGSGTWTRPTNLAYIRVRMVGGGGGGGSNSADGGDGNASTFGGSLTAGAGQKGSGAGDTIATGGTSSGGDINIPGGTGGVGTNNATVPGGRGGDSFFGGGGAGAPISGGATGSAGATNSGSGGGGGGGTNSRNGGGAGGYLSKIITTPDATYSYTVGAGGTAGGTSGGATGGGAGAAGIIIVEEYTTSQLTSSGSGVTLTRVISQAAGTNVSYTPPSNISYIEIEMAGGGGGGGGSGSSGGGFGGTGGESCFGTNSTACTTPTFSGAGGAGGGPSSNQGGDGGAGSGGDVNVTGAKGGYGGAAGGGTVLNAGNGGG</sequence>
<comment type="caution">
    <text evidence="3">The sequence shown here is derived from an EMBL/GenBank/DDBJ whole genome shotgun (WGS) entry which is preliminary data.</text>
</comment>
<gene>
    <name evidence="3" type="ORF">A2950_02300</name>
</gene>
<feature type="compositionally biased region" description="Gly residues" evidence="1">
    <location>
        <begin position="1314"/>
        <end position="1325"/>
    </location>
</feature>
<reference evidence="3 4" key="1">
    <citation type="journal article" date="2016" name="Nat. Commun.">
        <title>Thousands of microbial genomes shed light on interconnected biogeochemical processes in an aquifer system.</title>
        <authorList>
            <person name="Anantharaman K."/>
            <person name="Brown C.T."/>
            <person name="Hug L.A."/>
            <person name="Sharon I."/>
            <person name="Castelle C.J."/>
            <person name="Probst A.J."/>
            <person name="Thomas B.C."/>
            <person name="Singh A."/>
            <person name="Wilkins M.J."/>
            <person name="Karaoz U."/>
            <person name="Brodie E.L."/>
            <person name="Williams K.H."/>
            <person name="Hubbard S.S."/>
            <person name="Banfield J.F."/>
        </authorList>
    </citation>
    <scope>NUCLEOTIDE SEQUENCE [LARGE SCALE GENOMIC DNA]</scope>
</reference>